<dbReference type="Pfam" id="PF00583">
    <property type="entry name" value="Acetyltransf_1"/>
    <property type="match status" value="1"/>
</dbReference>
<dbReference type="Proteomes" id="UP001501676">
    <property type="component" value="Unassembled WGS sequence"/>
</dbReference>
<evidence type="ECO:0000259" key="1">
    <source>
        <dbReference type="PROSITE" id="PS51186"/>
    </source>
</evidence>
<name>A0ABP6TCE4_9ACTN</name>
<reference evidence="3" key="1">
    <citation type="journal article" date="2019" name="Int. J. Syst. Evol. Microbiol.">
        <title>The Global Catalogue of Microorganisms (GCM) 10K type strain sequencing project: providing services to taxonomists for standard genome sequencing and annotation.</title>
        <authorList>
            <consortium name="The Broad Institute Genomics Platform"/>
            <consortium name="The Broad Institute Genome Sequencing Center for Infectious Disease"/>
            <person name="Wu L."/>
            <person name="Ma J."/>
        </authorList>
    </citation>
    <scope>NUCLEOTIDE SEQUENCE [LARGE SCALE GENOMIC DNA]</scope>
    <source>
        <strain evidence="3">JCM 9458</strain>
    </source>
</reference>
<comment type="caution">
    <text evidence="2">The sequence shown here is derived from an EMBL/GenBank/DDBJ whole genome shotgun (WGS) entry which is preliminary data.</text>
</comment>
<protein>
    <submittedName>
        <fullName evidence="2">GNAT family N-acetyltransferase</fullName>
    </submittedName>
</protein>
<dbReference type="CDD" id="cd04301">
    <property type="entry name" value="NAT_SF"/>
    <property type="match status" value="1"/>
</dbReference>
<dbReference type="PROSITE" id="PS51186">
    <property type="entry name" value="GNAT"/>
    <property type="match status" value="1"/>
</dbReference>
<dbReference type="InterPro" id="IPR000182">
    <property type="entry name" value="GNAT_dom"/>
</dbReference>
<dbReference type="PANTHER" id="PTHR43072">
    <property type="entry name" value="N-ACETYLTRANSFERASE"/>
    <property type="match status" value="1"/>
</dbReference>
<sequence>MAHVDQSVPSLPPLPPEYVIRRCDRDDLPSVGRVDSAAFSGHDLYPQFFFVQALDIFAGGFLVAERAREVVGYIIAVVGQDVEPRGWILSLGVHPDHQRRGIGSNLTAEAEAFLAGKGLEQPVLTVDPANTTALRLYEKLGYEQVGKLRNHFGEGEDRLLMKLRLTNTRSEPSRVG</sequence>
<dbReference type="EMBL" id="BAAAYN010000066">
    <property type="protein sequence ID" value="GAA3397500.1"/>
    <property type="molecule type" value="Genomic_DNA"/>
</dbReference>
<organism evidence="2 3">
    <name type="scientific">Cryptosporangium minutisporangium</name>
    <dbReference type="NCBI Taxonomy" id="113569"/>
    <lineage>
        <taxon>Bacteria</taxon>
        <taxon>Bacillati</taxon>
        <taxon>Actinomycetota</taxon>
        <taxon>Actinomycetes</taxon>
        <taxon>Cryptosporangiales</taxon>
        <taxon>Cryptosporangiaceae</taxon>
        <taxon>Cryptosporangium</taxon>
    </lineage>
</organism>
<evidence type="ECO:0000313" key="3">
    <source>
        <dbReference type="Proteomes" id="UP001501676"/>
    </source>
</evidence>
<keyword evidence="3" id="KW-1185">Reference proteome</keyword>
<evidence type="ECO:0000313" key="2">
    <source>
        <dbReference type="EMBL" id="GAA3397500.1"/>
    </source>
</evidence>
<feature type="domain" description="N-acetyltransferase" evidence="1">
    <location>
        <begin position="18"/>
        <end position="166"/>
    </location>
</feature>
<gene>
    <name evidence="2" type="ORF">GCM10020369_77940</name>
</gene>
<dbReference type="InterPro" id="IPR016181">
    <property type="entry name" value="Acyl_CoA_acyltransferase"/>
</dbReference>
<dbReference type="RefSeq" id="WP_345733350.1">
    <property type="nucleotide sequence ID" value="NZ_BAAAYN010000066.1"/>
</dbReference>
<dbReference type="SUPFAM" id="SSF55729">
    <property type="entry name" value="Acyl-CoA N-acyltransferases (Nat)"/>
    <property type="match status" value="1"/>
</dbReference>
<proteinExistence type="predicted"/>
<accession>A0ABP6TCE4</accession>
<dbReference type="Gene3D" id="3.40.630.30">
    <property type="match status" value="1"/>
</dbReference>